<proteinExistence type="predicted"/>
<dbReference type="InterPro" id="IPR029071">
    <property type="entry name" value="Ubiquitin-like_domsf"/>
</dbReference>
<accession>A0A8K0TDI0</accession>
<sequence length="819" mass="90189">MDLRSPRKFIQAGGGGIVPQLDAPTSASNAGERRVTIRCQQSSISLPITPDTSPVDILYSAANLMTHPIDPQTSILLESYYTFGLERRLRRYERIRDVMNSWDRDSQFALQILLDEPPERTKDLAIENVSRSMDGPPGFINFPIQHSQRPGRWNKRLLTLLDNGQLYSHKKTDAKLTDKDSQALCMLSDFDLYQITDEDMLRSLRPPKKHSFAIKSQQKSSVFLNTENFVHFFNTDDATLAHDLQHCVHRWRSWYLVNKKVDLGKKEKALHIHGAEADDAKSSDIARIGRHRLKVSVDETPYTIGTFQPLIDMDRFDKPIEEFGKDFLPSTVAPASASAPAIKTDVPLRARGNTVTQTHQSPSTLLASNSIQSPASPTLPAQRIDVFAKEGEFKTTGLLGKTYEGLKQQVESRKSDEQPTDGPFTGGGLLESHKQEVALKQQQHRLEQLQRQQEQVRQLNRSNTTAAKSNSTAMTRSNTTVGKKTNVPLPRSNTVVHSSNSTPVSRTNTPAGAKVIPPIPQSHTTVHETNSTPVSRSNTVATRRAPVVEAEPLPRRTHAVEPEPLPRRTHGVEPEPLPRRTHAVETESSTRRAPAVEPESSARQRSRSRSRTRPSTAVAPGAVRPSTSDGASYGRQRDKPAPLLDMAPAMPEIPTAWRDQVGRGIRAPTGAPLISMATDSRSQHHRLPGMVGSPPISPPGVARRATTKVSNAQRGASAGMPVPVVPAGGFAAPRTGRQRSQSTAATPERRRLASQEARPPMPSIAAAGLGIRHPVSSSSRKRDDDEDVPLINFVDRARGRDLTSRGIEARSRSGPLRHM</sequence>
<organism evidence="2 3">
    <name type="scientific">Plectosphaerella cucumerina</name>
    <dbReference type="NCBI Taxonomy" id="40658"/>
    <lineage>
        <taxon>Eukaryota</taxon>
        <taxon>Fungi</taxon>
        <taxon>Dikarya</taxon>
        <taxon>Ascomycota</taxon>
        <taxon>Pezizomycotina</taxon>
        <taxon>Sordariomycetes</taxon>
        <taxon>Hypocreomycetidae</taxon>
        <taxon>Glomerellales</taxon>
        <taxon>Plectosphaerellaceae</taxon>
        <taxon>Plectosphaerella</taxon>
    </lineage>
</organism>
<dbReference type="PANTHER" id="PTHR38700">
    <property type="entry name" value="YALI0E22418P"/>
    <property type="match status" value="1"/>
</dbReference>
<evidence type="ECO:0000256" key="1">
    <source>
        <dbReference type="SAM" id="MobiDB-lite"/>
    </source>
</evidence>
<dbReference type="SUPFAM" id="SSF54236">
    <property type="entry name" value="Ubiquitin-like"/>
    <property type="match status" value="1"/>
</dbReference>
<feature type="compositionally biased region" description="Low complexity" evidence="1">
    <location>
        <begin position="449"/>
        <end position="459"/>
    </location>
</feature>
<feature type="compositionally biased region" description="Polar residues" evidence="1">
    <location>
        <begin position="354"/>
        <end position="376"/>
    </location>
</feature>
<dbReference type="PANTHER" id="PTHR38700:SF1">
    <property type="entry name" value="PH DOMAIN-CONTAINING PROTEIN"/>
    <property type="match status" value="1"/>
</dbReference>
<feature type="compositionally biased region" description="Basic and acidic residues" evidence="1">
    <location>
        <begin position="552"/>
        <end position="590"/>
    </location>
</feature>
<feature type="compositionally biased region" description="Polar residues" evidence="1">
    <location>
        <begin position="491"/>
        <end position="510"/>
    </location>
</feature>
<protein>
    <submittedName>
        <fullName evidence="2">Uncharacterized protein</fullName>
    </submittedName>
</protein>
<name>A0A8K0TDI0_9PEZI</name>
<dbReference type="InterPro" id="IPR011993">
    <property type="entry name" value="PH-like_dom_sf"/>
</dbReference>
<feature type="compositionally biased region" description="Basic and acidic residues" evidence="1">
    <location>
        <begin position="795"/>
        <end position="811"/>
    </location>
</feature>
<feature type="region of interest" description="Disordered" evidence="1">
    <location>
        <begin position="729"/>
        <end position="819"/>
    </location>
</feature>
<dbReference type="EMBL" id="JAGPXD010000003">
    <property type="protein sequence ID" value="KAH7362599.1"/>
    <property type="molecule type" value="Genomic_DNA"/>
</dbReference>
<dbReference type="Proteomes" id="UP000813385">
    <property type="component" value="Unassembled WGS sequence"/>
</dbReference>
<evidence type="ECO:0000313" key="3">
    <source>
        <dbReference type="Proteomes" id="UP000813385"/>
    </source>
</evidence>
<feature type="region of interest" description="Disordered" evidence="1">
    <location>
        <begin position="447"/>
        <end position="646"/>
    </location>
</feature>
<feature type="region of interest" description="Disordered" evidence="1">
    <location>
        <begin position="408"/>
        <end position="429"/>
    </location>
</feature>
<feature type="region of interest" description="Disordered" evidence="1">
    <location>
        <begin position="354"/>
        <end position="377"/>
    </location>
</feature>
<evidence type="ECO:0000313" key="2">
    <source>
        <dbReference type="EMBL" id="KAH7362599.1"/>
    </source>
</evidence>
<feature type="compositionally biased region" description="Polar residues" evidence="1">
    <location>
        <begin position="521"/>
        <end position="541"/>
    </location>
</feature>
<dbReference type="Gene3D" id="2.30.29.30">
    <property type="entry name" value="Pleckstrin-homology domain (PH domain)/Phosphotyrosine-binding domain (PTB)"/>
    <property type="match status" value="1"/>
</dbReference>
<comment type="caution">
    <text evidence="2">The sequence shown here is derived from an EMBL/GenBank/DDBJ whole genome shotgun (WGS) entry which is preliminary data.</text>
</comment>
<feature type="compositionally biased region" description="Polar residues" evidence="1">
    <location>
        <begin position="460"/>
        <end position="483"/>
    </location>
</feature>
<dbReference type="AlphaFoldDB" id="A0A8K0TDI0"/>
<keyword evidence="3" id="KW-1185">Reference proteome</keyword>
<reference evidence="2" key="1">
    <citation type="journal article" date="2021" name="Nat. Commun.">
        <title>Genetic determinants of endophytism in the Arabidopsis root mycobiome.</title>
        <authorList>
            <person name="Mesny F."/>
            <person name="Miyauchi S."/>
            <person name="Thiergart T."/>
            <person name="Pickel B."/>
            <person name="Atanasova L."/>
            <person name="Karlsson M."/>
            <person name="Huettel B."/>
            <person name="Barry K.W."/>
            <person name="Haridas S."/>
            <person name="Chen C."/>
            <person name="Bauer D."/>
            <person name="Andreopoulos W."/>
            <person name="Pangilinan J."/>
            <person name="LaButti K."/>
            <person name="Riley R."/>
            <person name="Lipzen A."/>
            <person name="Clum A."/>
            <person name="Drula E."/>
            <person name="Henrissat B."/>
            <person name="Kohler A."/>
            <person name="Grigoriev I.V."/>
            <person name="Martin F.M."/>
            <person name="Hacquard S."/>
        </authorList>
    </citation>
    <scope>NUCLEOTIDE SEQUENCE</scope>
    <source>
        <strain evidence="2">MPI-CAGE-AT-0016</strain>
    </source>
</reference>
<gene>
    <name evidence="2" type="ORF">B0T11DRAFT_352473</name>
</gene>
<dbReference type="OrthoDB" id="43122at2759"/>